<evidence type="ECO:0000256" key="1">
    <source>
        <dbReference type="ARBA" id="ARBA00022553"/>
    </source>
</evidence>
<dbReference type="Proteomes" id="UP000735302">
    <property type="component" value="Unassembled WGS sequence"/>
</dbReference>
<organism evidence="4 5">
    <name type="scientific">Plakobranchus ocellatus</name>
    <dbReference type="NCBI Taxonomy" id="259542"/>
    <lineage>
        <taxon>Eukaryota</taxon>
        <taxon>Metazoa</taxon>
        <taxon>Spiralia</taxon>
        <taxon>Lophotrochozoa</taxon>
        <taxon>Mollusca</taxon>
        <taxon>Gastropoda</taxon>
        <taxon>Heterobranchia</taxon>
        <taxon>Euthyneura</taxon>
        <taxon>Panpulmonata</taxon>
        <taxon>Sacoglossa</taxon>
        <taxon>Placobranchoidea</taxon>
        <taxon>Plakobranchidae</taxon>
        <taxon>Plakobranchus</taxon>
    </lineage>
</organism>
<evidence type="ECO:0000313" key="5">
    <source>
        <dbReference type="Proteomes" id="UP000735302"/>
    </source>
</evidence>
<feature type="domain" description="J" evidence="3">
    <location>
        <begin position="16"/>
        <end position="83"/>
    </location>
</feature>
<dbReference type="EMBL" id="BLXT01000074">
    <property type="protein sequence ID" value="GFN74267.1"/>
    <property type="molecule type" value="Genomic_DNA"/>
</dbReference>
<proteinExistence type="predicted"/>
<dbReference type="InterPro" id="IPR018253">
    <property type="entry name" value="DnaJ_domain_CS"/>
</dbReference>
<dbReference type="SUPFAM" id="SSF46565">
    <property type="entry name" value="Chaperone J-domain"/>
    <property type="match status" value="1"/>
</dbReference>
<dbReference type="InterPro" id="IPR052594">
    <property type="entry name" value="J_domain-containing_protein"/>
</dbReference>
<feature type="coiled-coil region" evidence="2">
    <location>
        <begin position="183"/>
        <end position="210"/>
    </location>
</feature>
<keyword evidence="1" id="KW-0597">Phosphoprotein</keyword>
<sequence>MPSILQNCKEVFHTDNLYEVIGVKKDASEKELKKGYHRKSLAVHPDRASNENKEAATKKFQLLGQVYSILTDKGRRQEYDETGEVDEEVSLDQDRDWSEYWRLLFPKVTTKDIEEFADKYRGSEEELNDLKEAYLSSEGDMGKILDSVLCCTHEDEERFAEVLRDLIKEGSLPDFDNFSKENKKKKTARIKKAQAEAAEAEEEAKKLKLGEGQDSLMAAIAQRQASRARQADNFLSQLEAKYGGSAAKKGGKKSKR</sequence>
<evidence type="ECO:0000313" key="4">
    <source>
        <dbReference type="EMBL" id="GFN74267.1"/>
    </source>
</evidence>
<comment type="caution">
    <text evidence="4">The sequence shown here is derived from an EMBL/GenBank/DDBJ whole genome shotgun (WGS) entry which is preliminary data.</text>
</comment>
<dbReference type="InterPro" id="IPR056453">
    <property type="entry name" value="HTH_DNAJC9"/>
</dbReference>
<gene>
    <name evidence="4" type="ORF">PoB_000077300</name>
</gene>
<dbReference type="Pfam" id="PF00226">
    <property type="entry name" value="DnaJ"/>
    <property type="match status" value="1"/>
</dbReference>
<dbReference type="Pfam" id="PF23302">
    <property type="entry name" value="HTH_DNAJC9"/>
    <property type="match status" value="1"/>
</dbReference>
<dbReference type="GO" id="GO:0005737">
    <property type="term" value="C:cytoplasm"/>
    <property type="evidence" value="ECO:0007669"/>
    <property type="project" value="TreeGrafter"/>
</dbReference>
<evidence type="ECO:0000259" key="3">
    <source>
        <dbReference type="PROSITE" id="PS50076"/>
    </source>
</evidence>
<dbReference type="PRINTS" id="PR00625">
    <property type="entry name" value="JDOMAIN"/>
</dbReference>
<dbReference type="InterPro" id="IPR001623">
    <property type="entry name" value="DnaJ_domain"/>
</dbReference>
<dbReference type="CDD" id="cd06257">
    <property type="entry name" value="DnaJ"/>
    <property type="match status" value="1"/>
</dbReference>
<dbReference type="PROSITE" id="PS00636">
    <property type="entry name" value="DNAJ_1"/>
    <property type="match status" value="1"/>
</dbReference>
<dbReference type="GO" id="GO:0031072">
    <property type="term" value="F:heat shock protein binding"/>
    <property type="evidence" value="ECO:0007669"/>
    <property type="project" value="TreeGrafter"/>
</dbReference>
<reference evidence="4 5" key="1">
    <citation type="journal article" date="2021" name="Elife">
        <title>Chloroplast acquisition without the gene transfer in kleptoplastic sea slugs, Plakobranchus ocellatus.</title>
        <authorList>
            <person name="Maeda T."/>
            <person name="Takahashi S."/>
            <person name="Yoshida T."/>
            <person name="Shimamura S."/>
            <person name="Takaki Y."/>
            <person name="Nagai Y."/>
            <person name="Toyoda A."/>
            <person name="Suzuki Y."/>
            <person name="Arimoto A."/>
            <person name="Ishii H."/>
            <person name="Satoh N."/>
            <person name="Nishiyama T."/>
            <person name="Hasebe M."/>
            <person name="Maruyama T."/>
            <person name="Minagawa J."/>
            <person name="Obokata J."/>
            <person name="Shigenobu S."/>
        </authorList>
    </citation>
    <scope>NUCLEOTIDE SEQUENCE [LARGE SCALE GENOMIC DNA]</scope>
</reference>
<protein>
    <submittedName>
        <fullName evidence="4">Dnaj homolog subfamily c member 9</fullName>
    </submittedName>
</protein>
<dbReference type="PANTHER" id="PTHR44144:SF1">
    <property type="entry name" value="DNAJ HOMOLOG SUBFAMILY C MEMBER 9"/>
    <property type="match status" value="1"/>
</dbReference>
<dbReference type="PANTHER" id="PTHR44144">
    <property type="entry name" value="DNAJ HOMOLOG SUBFAMILY C MEMBER 9"/>
    <property type="match status" value="1"/>
</dbReference>
<keyword evidence="2" id="KW-0175">Coiled coil</keyword>
<accession>A0AAV3XV87</accession>
<dbReference type="AlphaFoldDB" id="A0AAV3XV87"/>
<keyword evidence="5" id="KW-1185">Reference proteome</keyword>
<dbReference type="FunFam" id="1.10.287.110:FF:000035">
    <property type="entry name" value="DnaJ homolog subfamily C member 9"/>
    <property type="match status" value="1"/>
</dbReference>
<name>A0AAV3XV87_9GAST</name>
<dbReference type="PROSITE" id="PS50076">
    <property type="entry name" value="DNAJ_2"/>
    <property type="match status" value="1"/>
</dbReference>
<dbReference type="Gene3D" id="1.10.287.110">
    <property type="entry name" value="DnaJ domain"/>
    <property type="match status" value="1"/>
</dbReference>
<evidence type="ECO:0000256" key="2">
    <source>
        <dbReference type="SAM" id="Coils"/>
    </source>
</evidence>
<dbReference type="InterPro" id="IPR036869">
    <property type="entry name" value="J_dom_sf"/>
</dbReference>
<dbReference type="SMART" id="SM00271">
    <property type="entry name" value="DnaJ"/>
    <property type="match status" value="1"/>
</dbReference>
<dbReference type="GO" id="GO:0005634">
    <property type="term" value="C:nucleus"/>
    <property type="evidence" value="ECO:0007669"/>
    <property type="project" value="TreeGrafter"/>
</dbReference>